<proteinExistence type="predicted"/>
<evidence type="ECO:0000313" key="3">
    <source>
        <dbReference type="Proteomes" id="UP001589747"/>
    </source>
</evidence>
<dbReference type="RefSeq" id="WP_377501598.1">
    <property type="nucleotide sequence ID" value="NZ_JBHMDO010000048.1"/>
</dbReference>
<organism evidence="2 3">
    <name type="scientific">Paenibacillus aurantiacus</name>
    <dbReference type="NCBI Taxonomy" id="1936118"/>
    <lineage>
        <taxon>Bacteria</taxon>
        <taxon>Bacillati</taxon>
        <taxon>Bacillota</taxon>
        <taxon>Bacilli</taxon>
        <taxon>Bacillales</taxon>
        <taxon>Paenibacillaceae</taxon>
        <taxon>Paenibacillus</taxon>
    </lineage>
</organism>
<reference evidence="2 3" key="1">
    <citation type="submission" date="2024-09" db="EMBL/GenBank/DDBJ databases">
        <authorList>
            <person name="Sun Q."/>
            <person name="Mori K."/>
        </authorList>
    </citation>
    <scope>NUCLEOTIDE SEQUENCE [LARGE SCALE GENOMIC DNA]</scope>
    <source>
        <strain evidence="2 3">TISTR 2452</strain>
    </source>
</reference>
<dbReference type="EMBL" id="JBHMDO010000048">
    <property type="protein sequence ID" value="MFB9330400.1"/>
    <property type="molecule type" value="Genomic_DNA"/>
</dbReference>
<dbReference type="Proteomes" id="UP001589747">
    <property type="component" value="Unassembled WGS sequence"/>
</dbReference>
<dbReference type="PANTHER" id="PTHR34351:SF2">
    <property type="entry name" value="DUF58 DOMAIN-CONTAINING PROTEIN"/>
    <property type="match status" value="1"/>
</dbReference>
<dbReference type="InterPro" id="IPR002881">
    <property type="entry name" value="DUF58"/>
</dbReference>
<name>A0ABV5KYU0_9BACL</name>
<accession>A0ABV5KYU0</accession>
<dbReference type="Pfam" id="PF01882">
    <property type="entry name" value="DUF58"/>
    <property type="match status" value="1"/>
</dbReference>
<feature type="domain" description="DUF58" evidence="1">
    <location>
        <begin position="185"/>
        <end position="347"/>
    </location>
</feature>
<dbReference type="PANTHER" id="PTHR34351">
    <property type="entry name" value="SLR1927 PROTEIN-RELATED"/>
    <property type="match status" value="1"/>
</dbReference>
<evidence type="ECO:0000259" key="1">
    <source>
        <dbReference type="Pfam" id="PF01882"/>
    </source>
</evidence>
<evidence type="ECO:0000313" key="2">
    <source>
        <dbReference type="EMBL" id="MFB9330400.1"/>
    </source>
</evidence>
<sequence>MTIHWVILILVPVLAAQRLLFRYWGMRKLSYERTFSVQSCFEGERIEMIERIRNEKRLPVPWLRVESQLRSGLQFGSGDNLDVSSGSLYQNHASLFSLGGRRQITRRHQVRCARRGVYRLATAAVSWGDLFGLFRDWKQVTLNAELTVYPLPAERSELGLPAHSWQGDASVRRWIMEDPFLVSGVRAYRNGDPLKSVNWGATARTGTLQVRKHDYTADYRLAVLLNVEDHAGMWQAVTDEELIEHGIRKAAGLMQLAEEQGLAFSFTSNGYDLDQPGQHIATSRGAGREHLMLVLDAMARLIIHRCVPFEELLRDVGTDEEERCDIVVVSAFWSEALEEAAVVLRQQGHLVNWLPIEALADEEAYRS</sequence>
<protein>
    <submittedName>
        <fullName evidence="2">DUF58 domain-containing protein</fullName>
    </submittedName>
</protein>
<comment type="caution">
    <text evidence="2">The sequence shown here is derived from an EMBL/GenBank/DDBJ whole genome shotgun (WGS) entry which is preliminary data.</text>
</comment>
<keyword evidence="3" id="KW-1185">Reference proteome</keyword>
<gene>
    <name evidence="2" type="ORF">ACFFSY_31045</name>
</gene>